<organism evidence="2 3">
    <name type="scientific">Streptomyces kanamyceticus</name>
    <dbReference type="NCBI Taxonomy" id="1967"/>
    <lineage>
        <taxon>Bacteria</taxon>
        <taxon>Bacillati</taxon>
        <taxon>Actinomycetota</taxon>
        <taxon>Actinomycetes</taxon>
        <taxon>Kitasatosporales</taxon>
        <taxon>Streptomycetaceae</taxon>
        <taxon>Streptomyces</taxon>
    </lineage>
</organism>
<dbReference type="OrthoDB" id="3296851at2"/>
<dbReference type="KEGG" id="ska:CP970_24190"/>
<dbReference type="RefSeq" id="WP_055555848.1">
    <property type="nucleotide sequence ID" value="NZ_CP023699.1"/>
</dbReference>
<feature type="chain" id="PRO_5038909382" evidence="1">
    <location>
        <begin position="21"/>
        <end position="258"/>
    </location>
</feature>
<proteinExistence type="predicted"/>
<evidence type="ECO:0000256" key="1">
    <source>
        <dbReference type="SAM" id="SignalP"/>
    </source>
</evidence>
<dbReference type="AlphaFoldDB" id="A0A5J6GGG8"/>
<name>A0A5J6GGG8_STRKN</name>
<gene>
    <name evidence="2" type="ORF">CP970_24190</name>
</gene>
<dbReference type="Proteomes" id="UP000325529">
    <property type="component" value="Chromosome"/>
</dbReference>
<evidence type="ECO:0000313" key="2">
    <source>
        <dbReference type="EMBL" id="QEU93594.1"/>
    </source>
</evidence>
<keyword evidence="1" id="KW-0732">Signal</keyword>
<reference evidence="2 3" key="1">
    <citation type="submission" date="2017-09" db="EMBL/GenBank/DDBJ databases">
        <authorList>
            <person name="Lee N."/>
            <person name="Cho B.-K."/>
        </authorList>
    </citation>
    <scope>NUCLEOTIDE SEQUENCE [LARGE SCALE GENOMIC DNA]</scope>
    <source>
        <strain evidence="2 3">ATCC 12853</strain>
    </source>
</reference>
<sequence>MRIRATVAAVSGALALSAFAVPAAQADEAAGDLKITKVSVNGGKDVVIGTSAMKEFKLSITATDPAGVRGASGFLWFGPDFNTSTEVIRPVVFNAQCVAVDDTTKTCTDTVVAYPQDLRNAHAGSRWNVFATAVNNNGDKHREEYLKSEARLKRAARLTTNASPEPVKKGKTITVTGALTRANWETSKYAGYTKQDVKLQYKKKGTSSYTTLKTVKSDTKGNLKTTVKASADGYFRYVFAGTSTTPSVTSTSDFVDVR</sequence>
<feature type="signal peptide" evidence="1">
    <location>
        <begin position="1"/>
        <end position="20"/>
    </location>
</feature>
<dbReference type="EMBL" id="CP023699">
    <property type="protein sequence ID" value="QEU93594.1"/>
    <property type="molecule type" value="Genomic_DNA"/>
</dbReference>
<accession>A0A5J6GGG8</accession>
<evidence type="ECO:0000313" key="3">
    <source>
        <dbReference type="Proteomes" id="UP000325529"/>
    </source>
</evidence>
<protein>
    <submittedName>
        <fullName evidence="2">Calcium-binding protein</fullName>
    </submittedName>
</protein>
<keyword evidence="3" id="KW-1185">Reference proteome</keyword>